<evidence type="ECO:0000256" key="7">
    <source>
        <dbReference type="ARBA" id="ARBA00023004"/>
    </source>
</evidence>
<keyword evidence="6" id="KW-0560">Oxidoreductase</keyword>
<dbReference type="PIRSF" id="PIRSF000371">
    <property type="entry name" value="PFL_act_enz"/>
    <property type="match status" value="1"/>
</dbReference>
<comment type="similarity">
    <text evidence="2">Belongs to the organic radical-activating enzymes family.</text>
</comment>
<organism evidence="10 11">
    <name type="scientific">Propionispora vibrioides</name>
    <dbReference type="NCBI Taxonomy" id="112903"/>
    <lineage>
        <taxon>Bacteria</taxon>
        <taxon>Bacillati</taxon>
        <taxon>Bacillota</taxon>
        <taxon>Negativicutes</taxon>
        <taxon>Selenomonadales</taxon>
        <taxon>Sporomusaceae</taxon>
        <taxon>Propionispora</taxon>
    </lineage>
</organism>
<dbReference type="STRING" id="112903.SAMN04490178_12939"/>
<dbReference type="EMBL" id="FODY01000029">
    <property type="protein sequence ID" value="SEP43043.1"/>
    <property type="molecule type" value="Genomic_DNA"/>
</dbReference>
<dbReference type="GO" id="GO:0016491">
    <property type="term" value="F:oxidoreductase activity"/>
    <property type="evidence" value="ECO:0007669"/>
    <property type="project" value="UniProtKB-KW"/>
</dbReference>
<keyword evidence="8" id="KW-0411">Iron-sulfur</keyword>
<evidence type="ECO:0000313" key="10">
    <source>
        <dbReference type="EMBL" id="SEP43043.1"/>
    </source>
</evidence>
<reference evidence="10 11" key="1">
    <citation type="submission" date="2016-10" db="EMBL/GenBank/DDBJ databases">
        <authorList>
            <person name="de Groot N.N."/>
        </authorList>
    </citation>
    <scope>NUCLEOTIDE SEQUENCE [LARGE SCALE GENOMIC DNA]</scope>
    <source>
        <strain evidence="10 11">DSM 13305</strain>
    </source>
</reference>
<dbReference type="CDD" id="cd01335">
    <property type="entry name" value="Radical_SAM"/>
    <property type="match status" value="1"/>
</dbReference>
<sequence length="262" mass="28972">MQELYNITGTVAEIQRFSVHDGPGIRTLVFLKGCPLRCKWCCNPENIRPEPQVVTRRGVQVTIGRRMSVGELMAEIRKDVIYYRRSGGGVTLSGGEVLFQPEFALAILQACKAENIHTAIETSAFAGYPTIQELLPWLDLAMCDLKHVDPAKHQRYTGRPNDMILDNLRKIALAGTPLIIRVPVVPTFNDAPGEIASIAAYAASLPGVRELHLLPYHRLGESKYKELEQDYEFSGIEPLTSQAMLKLLDVARLSGLSCQVGG</sequence>
<dbReference type="Pfam" id="PF04055">
    <property type="entry name" value="Radical_SAM"/>
    <property type="match status" value="1"/>
</dbReference>
<dbReference type="SFLD" id="SFLDS00029">
    <property type="entry name" value="Radical_SAM"/>
    <property type="match status" value="1"/>
</dbReference>
<keyword evidence="3" id="KW-0004">4Fe-4S</keyword>
<dbReference type="PROSITE" id="PS01087">
    <property type="entry name" value="RADICAL_ACTIVATING"/>
    <property type="match status" value="1"/>
</dbReference>
<dbReference type="SFLD" id="SFLDG01066">
    <property type="entry name" value="organic_radical-activating_enz"/>
    <property type="match status" value="1"/>
</dbReference>
<protein>
    <submittedName>
        <fullName evidence="10">Pyruvate formate lyase activating enzyme</fullName>
    </submittedName>
</protein>
<evidence type="ECO:0000256" key="2">
    <source>
        <dbReference type="ARBA" id="ARBA00009777"/>
    </source>
</evidence>
<keyword evidence="4" id="KW-0949">S-adenosyl-L-methionine</keyword>
<gene>
    <name evidence="10" type="ORF">SAMN04490178_12939</name>
</gene>
<keyword evidence="7" id="KW-0408">Iron</keyword>
<dbReference type="GO" id="GO:0016829">
    <property type="term" value="F:lyase activity"/>
    <property type="evidence" value="ECO:0007669"/>
    <property type="project" value="UniProtKB-KW"/>
</dbReference>
<accession>A0A1H8XTG5</accession>
<keyword evidence="10" id="KW-0670">Pyruvate</keyword>
<keyword evidence="5" id="KW-0479">Metal-binding</keyword>
<dbReference type="GO" id="GO:0046872">
    <property type="term" value="F:metal ion binding"/>
    <property type="evidence" value="ECO:0007669"/>
    <property type="project" value="UniProtKB-KW"/>
</dbReference>
<evidence type="ECO:0000259" key="9">
    <source>
        <dbReference type="PROSITE" id="PS51918"/>
    </source>
</evidence>
<dbReference type="InterPro" id="IPR013785">
    <property type="entry name" value="Aldolase_TIM"/>
</dbReference>
<dbReference type="PROSITE" id="PS51918">
    <property type="entry name" value="RADICAL_SAM"/>
    <property type="match status" value="1"/>
</dbReference>
<evidence type="ECO:0000256" key="4">
    <source>
        <dbReference type="ARBA" id="ARBA00022691"/>
    </source>
</evidence>
<feature type="domain" description="Radical SAM core" evidence="9">
    <location>
        <begin position="20"/>
        <end position="257"/>
    </location>
</feature>
<keyword evidence="11" id="KW-1185">Reference proteome</keyword>
<dbReference type="AlphaFoldDB" id="A0A1H8XTG5"/>
<dbReference type="InterPro" id="IPR012839">
    <property type="entry name" value="Organic_radical_activase"/>
</dbReference>
<dbReference type="PANTHER" id="PTHR30352">
    <property type="entry name" value="PYRUVATE FORMATE-LYASE-ACTIVATING ENZYME"/>
    <property type="match status" value="1"/>
</dbReference>
<dbReference type="GO" id="GO:0051539">
    <property type="term" value="F:4 iron, 4 sulfur cluster binding"/>
    <property type="evidence" value="ECO:0007669"/>
    <property type="project" value="UniProtKB-KW"/>
</dbReference>
<name>A0A1H8XTG5_9FIRM</name>
<keyword evidence="10" id="KW-0456">Lyase</keyword>
<dbReference type="InterPro" id="IPR034457">
    <property type="entry name" value="Organic_radical-activating"/>
</dbReference>
<dbReference type="OrthoDB" id="9782387at2"/>
<dbReference type="SUPFAM" id="SSF102114">
    <property type="entry name" value="Radical SAM enzymes"/>
    <property type="match status" value="1"/>
</dbReference>
<evidence type="ECO:0000313" key="11">
    <source>
        <dbReference type="Proteomes" id="UP000198847"/>
    </source>
</evidence>
<comment type="cofactor">
    <cofactor evidence="1">
        <name>[4Fe-4S] cluster</name>
        <dbReference type="ChEBI" id="CHEBI:49883"/>
    </cofactor>
</comment>
<evidence type="ECO:0000256" key="3">
    <source>
        <dbReference type="ARBA" id="ARBA00022485"/>
    </source>
</evidence>
<evidence type="ECO:0000256" key="1">
    <source>
        <dbReference type="ARBA" id="ARBA00001966"/>
    </source>
</evidence>
<dbReference type="InterPro" id="IPR001989">
    <property type="entry name" value="Radical_activat_CS"/>
</dbReference>
<dbReference type="Gene3D" id="3.20.20.70">
    <property type="entry name" value="Aldolase class I"/>
    <property type="match status" value="1"/>
</dbReference>
<dbReference type="Proteomes" id="UP000198847">
    <property type="component" value="Unassembled WGS sequence"/>
</dbReference>
<dbReference type="RefSeq" id="WP_091750996.1">
    <property type="nucleotide sequence ID" value="NZ_FODY01000029.1"/>
</dbReference>
<dbReference type="NCBIfam" id="TIGR02494">
    <property type="entry name" value="PFLE_PFLC"/>
    <property type="match status" value="1"/>
</dbReference>
<proteinExistence type="inferred from homology"/>
<dbReference type="PANTHER" id="PTHR30352:SF4">
    <property type="entry name" value="PYRUVATE FORMATE-LYASE 2-ACTIVATING ENZYME"/>
    <property type="match status" value="1"/>
</dbReference>
<evidence type="ECO:0000256" key="6">
    <source>
        <dbReference type="ARBA" id="ARBA00023002"/>
    </source>
</evidence>
<evidence type="ECO:0000256" key="8">
    <source>
        <dbReference type="ARBA" id="ARBA00023014"/>
    </source>
</evidence>
<dbReference type="InterPro" id="IPR058240">
    <property type="entry name" value="rSAM_sf"/>
</dbReference>
<evidence type="ECO:0000256" key="5">
    <source>
        <dbReference type="ARBA" id="ARBA00022723"/>
    </source>
</evidence>
<dbReference type="InterPro" id="IPR007197">
    <property type="entry name" value="rSAM"/>
</dbReference>